<feature type="compositionally biased region" description="Polar residues" evidence="1">
    <location>
        <begin position="56"/>
        <end position="78"/>
    </location>
</feature>
<dbReference type="STRING" id="50990.A0A4Y7Q088"/>
<feature type="compositionally biased region" description="Polar residues" evidence="1">
    <location>
        <begin position="1"/>
        <end position="24"/>
    </location>
</feature>
<dbReference type="Proteomes" id="UP000294933">
    <property type="component" value="Unassembled WGS sequence"/>
</dbReference>
<sequence length="256" mass="26161">MSSISASTSVQDTWNPQTATQTRIVTRIVQRKPKQTQPVPDEWDNDDEESVDSEKVWQQANTQTPMPQVILSSSSTARTAVAPPPEALQGPLRILKRPNKTPSPGVNGGVSPSASLKSLKEREKEYQAARDRIFASSSGGGGGSPSPSPGGNGGTGGTGAGANGDAQPGGTSSPRSEKQKAGTQQGASSVIRNPRGPTEGTSGEAARGFGGKRGSGAKRSPPTGRSSASPPNGDGDNDNAPPALIDVPDSGDETRL</sequence>
<dbReference type="InterPro" id="IPR024771">
    <property type="entry name" value="SUZ"/>
</dbReference>
<dbReference type="PANTHER" id="PTHR31796">
    <property type="entry name" value="SUZ DOMAIN-CONTAINING PROTEIN 1"/>
    <property type="match status" value="1"/>
</dbReference>
<feature type="compositionally biased region" description="Acidic residues" evidence="1">
    <location>
        <begin position="41"/>
        <end position="51"/>
    </location>
</feature>
<name>A0A4Y7Q088_9AGAM</name>
<dbReference type="InterPro" id="IPR039228">
    <property type="entry name" value="SZRD1"/>
</dbReference>
<dbReference type="PANTHER" id="PTHR31796:SF2">
    <property type="entry name" value="SUZ DOMAIN-CONTAINING PROTEIN 1"/>
    <property type="match status" value="1"/>
</dbReference>
<evidence type="ECO:0000259" key="2">
    <source>
        <dbReference type="PROSITE" id="PS51673"/>
    </source>
</evidence>
<dbReference type="EMBL" id="ML170186">
    <property type="protein sequence ID" value="TDL20648.1"/>
    <property type="molecule type" value="Genomic_DNA"/>
</dbReference>
<organism evidence="3 4">
    <name type="scientific">Rickenella mellea</name>
    <dbReference type="NCBI Taxonomy" id="50990"/>
    <lineage>
        <taxon>Eukaryota</taxon>
        <taxon>Fungi</taxon>
        <taxon>Dikarya</taxon>
        <taxon>Basidiomycota</taxon>
        <taxon>Agaricomycotina</taxon>
        <taxon>Agaricomycetes</taxon>
        <taxon>Hymenochaetales</taxon>
        <taxon>Rickenellaceae</taxon>
        <taxon>Rickenella</taxon>
    </lineage>
</organism>
<feature type="compositionally biased region" description="Gly residues" evidence="1">
    <location>
        <begin position="138"/>
        <end position="162"/>
    </location>
</feature>
<dbReference type="AlphaFoldDB" id="A0A4Y7Q088"/>
<accession>A0A4Y7Q088</accession>
<reference evidence="3 4" key="1">
    <citation type="submission" date="2018-06" db="EMBL/GenBank/DDBJ databases">
        <title>A transcriptomic atlas of mushroom development highlights an independent origin of complex multicellularity.</title>
        <authorList>
            <consortium name="DOE Joint Genome Institute"/>
            <person name="Krizsan K."/>
            <person name="Almasi E."/>
            <person name="Merenyi Z."/>
            <person name="Sahu N."/>
            <person name="Viragh M."/>
            <person name="Koszo T."/>
            <person name="Mondo S."/>
            <person name="Kiss B."/>
            <person name="Balint B."/>
            <person name="Kues U."/>
            <person name="Barry K."/>
            <person name="Hegedus J.C."/>
            <person name="Henrissat B."/>
            <person name="Johnson J."/>
            <person name="Lipzen A."/>
            <person name="Ohm R."/>
            <person name="Nagy I."/>
            <person name="Pangilinan J."/>
            <person name="Yan J."/>
            <person name="Xiong Y."/>
            <person name="Grigoriev I.V."/>
            <person name="Hibbett D.S."/>
            <person name="Nagy L.G."/>
        </authorList>
    </citation>
    <scope>NUCLEOTIDE SEQUENCE [LARGE SCALE GENOMIC DNA]</scope>
    <source>
        <strain evidence="3 4">SZMC22713</strain>
    </source>
</reference>
<proteinExistence type="predicted"/>
<evidence type="ECO:0000313" key="4">
    <source>
        <dbReference type="Proteomes" id="UP000294933"/>
    </source>
</evidence>
<feature type="compositionally biased region" description="Polar residues" evidence="1">
    <location>
        <begin position="100"/>
        <end position="116"/>
    </location>
</feature>
<dbReference type="PROSITE" id="PS51673">
    <property type="entry name" value="SUZ"/>
    <property type="match status" value="1"/>
</dbReference>
<protein>
    <recommendedName>
        <fullName evidence="2">SUZ domain-containing protein</fullName>
    </recommendedName>
</protein>
<gene>
    <name evidence="3" type="ORF">BD410DRAFT_871175</name>
</gene>
<feature type="region of interest" description="Disordered" evidence="1">
    <location>
        <begin position="1"/>
        <end position="256"/>
    </location>
</feature>
<feature type="domain" description="SUZ" evidence="2">
    <location>
        <begin position="65"/>
        <end position="138"/>
    </location>
</feature>
<feature type="compositionally biased region" description="Polar residues" evidence="1">
    <location>
        <begin position="181"/>
        <end position="191"/>
    </location>
</feature>
<dbReference type="VEuPathDB" id="FungiDB:BD410DRAFT_871175"/>
<dbReference type="Pfam" id="PF12752">
    <property type="entry name" value="SUZ"/>
    <property type="match status" value="1"/>
</dbReference>
<dbReference type="OrthoDB" id="5373615at2759"/>
<evidence type="ECO:0000256" key="1">
    <source>
        <dbReference type="SAM" id="MobiDB-lite"/>
    </source>
</evidence>
<keyword evidence="4" id="KW-1185">Reference proteome</keyword>
<feature type="compositionally biased region" description="Basic and acidic residues" evidence="1">
    <location>
        <begin position="118"/>
        <end position="133"/>
    </location>
</feature>
<evidence type="ECO:0000313" key="3">
    <source>
        <dbReference type="EMBL" id="TDL20648.1"/>
    </source>
</evidence>